<dbReference type="PROSITE" id="PS50174">
    <property type="entry name" value="G_PATCH"/>
    <property type="match status" value="1"/>
</dbReference>
<evidence type="ECO:0000259" key="5">
    <source>
        <dbReference type="PROSITE" id="PS50174"/>
    </source>
</evidence>
<dbReference type="PANTHER" id="PTHR21032">
    <property type="entry name" value="G PATCH DOMAIN-CONTAINING PROTEIN 11"/>
    <property type="match status" value="1"/>
</dbReference>
<feature type="region of interest" description="Disordered" evidence="4">
    <location>
        <begin position="187"/>
        <end position="237"/>
    </location>
</feature>
<dbReference type="InterPro" id="IPR025239">
    <property type="entry name" value="DUF4187"/>
</dbReference>
<protein>
    <recommendedName>
        <fullName evidence="2">G patch domain-containing protein 11</fullName>
    </recommendedName>
    <alternativeName>
        <fullName evidence="3">Coiled-coil domain-containing protein 75</fullName>
    </alternativeName>
</protein>
<dbReference type="Pfam" id="PF01585">
    <property type="entry name" value="G-patch"/>
    <property type="match status" value="1"/>
</dbReference>
<dbReference type="PANTHER" id="PTHR21032:SF0">
    <property type="entry name" value="G PATCH DOMAIN-CONTAINING PROTEIN 11"/>
    <property type="match status" value="1"/>
</dbReference>
<keyword evidence="7" id="KW-1185">Reference proteome</keyword>
<proteinExistence type="inferred from homology"/>
<reference evidence="6" key="2">
    <citation type="submission" date="2023-03" db="EMBL/GenBank/DDBJ databases">
        <authorList>
            <person name="Inwood S.N."/>
            <person name="Skelly J.G."/>
            <person name="Guhlin J."/>
            <person name="Harrop T.W.R."/>
            <person name="Goldson S.G."/>
            <person name="Dearden P.K."/>
        </authorList>
    </citation>
    <scope>NUCLEOTIDE SEQUENCE</scope>
    <source>
        <strain evidence="6">Lincoln</strain>
        <tissue evidence="6">Whole body</tissue>
    </source>
</reference>
<feature type="compositionally biased region" description="Low complexity" evidence="4">
    <location>
        <begin position="198"/>
        <end position="208"/>
    </location>
</feature>
<name>A0AA39FD57_MICHY</name>
<evidence type="ECO:0000313" key="6">
    <source>
        <dbReference type="EMBL" id="KAK0167369.1"/>
    </source>
</evidence>
<evidence type="ECO:0000256" key="3">
    <source>
        <dbReference type="ARBA" id="ARBA00030688"/>
    </source>
</evidence>
<comment type="similarity">
    <text evidence="1">Belongs to the GPATCH11 family.</text>
</comment>
<dbReference type="Pfam" id="PF13821">
    <property type="entry name" value="DUF4187"/>
    <property type="match status" value="1"/>
</dbReference>
<dbReference type="EMBL" id="JAQQBR010001832">
    <property type="protein sequence ID" value="KAK0167369.1"/>
    <property type="molecule type" value="Genomic_DNA"/>
</dbReference>
<dbReference type="GO" id="GO:0000776">
    <property type="term" value="C:kinetochore"/>
    <property type="evidence" value="ECO:0007669"/>
    <property type="project" value="TreeGrafter"/>
</dbReference>
<dbReference type="GO" id="GO:0003676">
    <property type="term" value="F:nucleic acid binding"/>
    <property type="evidence" value="ECO:0007669"/>
    <property type="project" value="InterPro"/>
</dbReference>
<evidence type="ECO:0000313" key="7">
    <source>
        <dbReference type="Proteomes" id="UP001168972"/>
    </source>
</evidence>
<comment type="caution">
    <text evidence="6">The sequence shown here is derived from an EMBL/GenBank/DDBJ whole genome shotgun (WGS) entry which is preliminary data.</text>
</comment>
<reference evidence="6" key="1">
    <citation type="journal article" date="2023" name="bioRxiv">
        <title>Scaffold-level genome assemblies of two parasitoid biocontrol wasps reveal the parthenogenesis mechanism and an associated novel virus.</title>
        <authorList>
            <person name="Inwood S."/>
            <person name="Skelly J."/>
            <person name="Guhlin J."/>
            <person name="Harrop T."/>
            <person name="Goldson S."/>
            <person name="Dearden P."/>
        </authorList>
    </citation>
    <scope>NUCLEOTIDE SEQUENCE</scope>
    <source>
        <strain evidence="6">Lincoln</strain>
        <tissue evidence="6">Whole body</tissue>
    </source>
</reference>
<organism evidence="6 7">
    <name type="scientific">Microctonus hyperodae</name>
    <name type="common">Parasitoid wasp</name>
    <dbReference type="NCBI Taxonomy" id="165561"/>
    <lineage>
        <taxon>Eukaryota</taxon>
        <taxon>Metazoa</taxon>
        <taxon>Ecdysozoa</taxon>
        <taxon>Arthropoda</taxon>
        <taxon>Hexapoda</taxon>
        <taxon>Insecta</taxon>
        <taxon>Pterygota</taxon>
        <taxon>Neoptera</taxon>
        <taxon>Endopterygota</taxon>
        <taxon>Hymenoptera</taxon>
        <taxon>Apocrita</taxon>
        <taxon>Ichneumonoidea</taxon>
        <taxon>Braconidae</taxon>
        <taxon>Euphorinae</taxon>
        <taxon>Microctonus</taxon>
    </lineage>
</organism>
<feature type="domain" description="G-patch" evidence="5">
    <location>
        <begin position="71"/>
        <end position="117"/>
    </location>
</feature>
<dbReference type="SMART" id="SM00443">
    <property type="entry name" value="G_patch"/>
    <property type="match status" value="1"/>
</dbReference>
<dbReference type="AlphaFoldDB" id="A0AA39FD57"/>
<accession>A0AA39FD57</accession>
<dbReference type="InterPro" id="IPR000467">
    <property type="entry name" value="G_patch_dom"/>
</dbReference>
<feature type="compositionally biased region" description="Acidic residues" evidence="4">
    <location>
        <begin position="226"/>
        <end position="237"/>
    </location>
</feature>
<sequence>MADDDDYMSEKFILDTTCKAPGLILKHSDKRAIEIKKRKAAVDEQIMEKKKLSKTMEQDKRNEGLSSAISANNKGFEMIMKMGYKPGRGIGKNESGLSEPIPMNLKTNRTGLGTISKKQSTKKINPIEKLLNIRTDEFRDRIASKKLAQLMEIDLVKSQKVCEELDIKSNVTQPIESWYWPTVTKVKELPDDDDSDNEQMNKNKNLNNEDIEDEDQEECSRMKKDDDDDDDDDAEVDIPTEIKLDTIIKYLRKQYAYCIWCGASYDNQEDLNDNCPGNTRGDH</sequence>
<evidence type="ECO:0000256" key="4">
    <source>
        <dbReference type="SAM" id="MobiDB-lite"/>
    </source>
</evidence>
<evidence type="ECO:0000256" key="2">
    <source>
        <dbReference type="ARBA" id="ARBA00021978"/>
    </source>
</evidence>
<dbReference type="InterPro" id="IPR039249">
    <property type="entry name" value="GPATCH11"/>
</dbReference>
<dbReference type="SMART" id="SM01173">
    <property type="entry name" value="DUF4187"/>
    <property type="match status" value="1"/>
</dbReference>
<evidence type="ECO:0000256" key="1">
    <source>
        <dbReference type="ARBA" id="ARBA00007140"/>
    </source>
</evidence>
<dbReference type="Proteomes" id="UP001168972">
    <property type="component" value="Unassembled WGS sequence"/>
</dbReference>
<gene>
    <name evidence="6" type="ORF">PV327_004776</name>
</gene>